<dbReference type="Proteomes" id="UP000221394">
    <property type="component" value="Unassembled WGS sequence"/>
</dbReference>
<protein>
    <submittedName>
        <fullName evidence="2">Type IV pilus assembly protein PilM</fullName>
    </submittedName>
</protein>
<evidence type="ECO:0000313" key="2">
    <source>
        <dbReference type="EMBL" id="PFG35642.1"/>
    </source>
</evidence>
<dbReference type="SUPFAM" id="SSF53067">
    <property type="entry name" value="Actin-like ATPase domain"/>
    <property type="match status" value="2"/>
</dbReference>
<accession>A0A2A9EBK4</accession>
<feature type="domain" description="SHS2" evidence="1">
    <location>
        <begin position="6"/>
        <end position="175"/>
    </location>
</feature>
<dbReference type="InterPro" id="IPR043129">
    <property type="entry name" value="ATPase_NBD"/>
</dbReference>
<reference evidence="2 3" key="1">
    <citation type="submission" date="2017-10" db="EMBL/GenBank/DDBJ databases">
        <title>Sequencing the genomes of 1000 actinobacteria strains.</title>
        <authorList>
            <person name="Klenk H.-P."/>
        </authorList>
    </citation>
    <scope>NUCLEOTIDE SEQUENCE [LARGE SCALE GENOMIC DNA]</scope>
    <source>
        <strain evidence="2 3">DSM 21574</strain>
    </source>
</reference>
<dbReference type="InterPro" id="IPR005883">
    <property type="entry name" value="PilM"/>
</dbReference>
<gene>
    <name evidence="2" type="ORF">ATL41_0337</name>
</gene>
<dbReference type="RefSeq" id="WP_098456917.1">
    <property type="nucleotide sequence ID" value="NZ_PDJH01000001.1"/>
</dbReference>
<dbReference type="EMBL" id="PDJH01000001">
    <property type="protein sequence ID" value="PFG35642.1"/>
    <property type="molecule type" value="Genomic_DNA"/>
</dbReference>
<dbReference type="OrthoDB" id="1926201at2"/>
<name>A0A2A9EBK4_9MICO</name>
<dbReference type="Gene3D" id="3.30.420.40">
    <property type="match status" value="2"/>
</dbReference>
<dbReference type="GO" id="GO:0051301">
    <property type="term" value="P:cell division"/>
    <property type="evidence" value="ECO:0007669"/>
    <property type="project" value="InterPro"/>
</dbReference>
<dbReference type="SMART" id="SM00842">
    <property type="entry name" value="FtsA"/>
    <property type="match status" value="1"/>
</dbReference>
<dbReference type="Pfam" id="PF11104">
    <property type="entry name" value="PilM_2"/>
    <property type="match status" value="1"/>
</dbReference>
<dbReference type="Gene3D" id="3.30.1490.300">
    <property type="match status" value="1"/>
</dbReference>
<sequence length="350" mass="37094">MAKKRAIGLDIGTSAVRAAEIEFGSGRSGATLVKYEELPLPVNVIRDGEVADQQIVASALKELWAKAKFGSKDVIVGVGNQRVAVRELSLPWLPMTQLRQSLPYQVQDMLPMATDDALLDFYPTDEIDGQNGRTLDGLLVAAAKDTVAANLLAVEAAGLRPVMVDLNAFALLRGMTRGRLGSQTVALVDIGARITNVVVVEAGVPRFVRALPSGGQDVTDAVARTLGASNQDAELLKRDIGVGIAVPPEYRETAESVLHITHNLLESVRGSFSYFNSQRNRHIDVIALTGGGAKLPGLGQLLASSTRLNVQLGDPLEALEVSKAIGGRERFTGRESTMALPLGLAMGVAA</sequence>
<dbReference type="InterPro" id="IPR050696">
    <property type="entry name" value="FtsA/MreB"/>
</dbReference>
<evidence type="ECO:0000259" key="1">
    <source>
        <dbReference type="SMART" id="SM00842"/>
    </source>
</evidence>
<dbReference type="InterPro" id="IPR003494">
    <property type="entry name" value="SHS2_FtsA"/>
</dbReference>
<keyword evidence="3" id="KW-1185">Reference proteome</keyword>
<proteinExistence type="predicted"/>
<organism evidence="2 3">
    <name type="scientific">Flavimobilis soli</name>
    <dbReference type="NCBI Taxonomy" id="442709"/>
    <lineage>
        <taxon>Bacteria</taxon>
        <taxon>Bacillati</taxon>
        <taxon>Actinomycetota</taxon>
        <taxon>Actinomycetes</taxon>
        <taxon>Micrococcales</taxon>
        <taxon>Jonesiaceae</taxon>
        <taxon>Flavimobilis</taxon>
    </lineage>
</organism>
<dbReference type="AlphaFoldDB" id="A0A2A9EBK4"/>
<evidence type="ECO:0000313" key="3">
    <source>
        <dbReference type="Proteomes" id="UP000221394"/>
    </source>
</evidence>
<dbReference type="CDD" id="cd24049">
    <property type="entry name" value="ASKHA_NBD_PilM"/>
    <property type="match status" value="1"/>
</dbReference>
<dbReference type="PANTHER" id="PTHR32432">
    <property type="entry name" value="CELL DIVISION PROTEIN FTSA-RELATED"/>
    <property type="match status" value="1"/>
</dbReference>
<comment type="caution">
    <text evidence="2">The sequence shown here is derived from an EMBL/GenBank/DDBJ whole genome shotgun (WGS) entry which is preliminary data.</text>
</comment>
<dbReference type="NCBIfam" id="TIGR01175">
    <property type="entry name" value="pilM"/>
    <property type="match status" value="1"/>
</dbReference>
<dbReference type="PANTHER" id="PTHR32432:SF3">
    <property type="entry name" value="ETHANOLAMINE UTILIZATION PROTEIN EUTJ"/>
    <property type="match status" value="1"/>
</dbReference>
<dbReference type="PIRSF" id="PIRSF019169">
    <property type="entry name" value="PilM"/>
    <property type="match status" value="1"/>
</dbReference>